<protein>
    <submittedName>
        <fullName evidence="2">Uncharacterized protein</fullName>
    </submittedName>
</protein>
<reference evidence="2 3" key="1">
    <citation type="submission" date="2024-02" db="EMBL/GenBank/DDBJ databases">
        <title>Chromosome-level genome assembly of the Eurasian Minnow (Phoxinus phoxinus).</title>
        <authorList>
            <person name="Oriowo T.O."/>
            <person name="Martin S."/>
            <person name="Stange M."/>
            <person name="Chrysostomakis Y."/>
            <person name="Brown T."/>
            <person name="Winkler S."/>
            <person name="Kukowka S."/>
            <person name="Myers E.W."/>
            <person name="Bohne A."/>
        </authorList>
    </citation>
    <scope>NUCLEOTIDE SEQUENCE [LARGE SCALE GENOMIC DNA]</scope>
    <source>
        <strain evidence="2">ZFMK-TIS-60720</strain>
        <tissue evidence="2">Whole Organism</tissue>
    </source>
</reference>
<keyword evidence="3" id="KW-1185">Reference proteome</keyword>
<feature type="compositionally biased region" description="Basic and acidic residues" evidence="1">
    <location>
        <begin position="55"/>
        <end position="68"/>
    </location>
</feature>
<feature type="region of interest" description="Disordered" evidence="1">
    <location>
        <begin position="40"/>
        <end position="123"/>
    </location>
</feature>
<evidence type="ECO:0000313" key="2">
    <source>
        <dbReference type="EMBL" id="KAK7172406.1"/>
    </source>
</evidence>
<gene>
    <name evidence="2" type="ORF">R3I93_004665</name>
</gene>
<proteinExistence type="predicted"/>
<organism evidence="2 3">
    <name type="scientific">Phoxinus phoxinus</name>
    <name type="common">Eurasian minnow</name>
    <dbReference type="NCBI Taxonomy" id="58324"/>
    <lineage>
        <taxon>Eukaryota</taxon>
        <taxon>Metazoa</taxon>
        <taxon>Chordata</taxon>
        <taxon>Craniata</taxon>
        <taxon>Vertebrata</taxon>
        <taxon>Euteleostomi</taxon>
        <taxon>Actinopterygii</taxon>
        <taxon>Neopterygii</taxon>
        <taxon>Teleostei</taxon>
        <taxon>Ostariophysi</taxon>
        <taxon>Cypriniformes</taxon>
        <taxon>Leuciscidae</taxon>
        <taxon>Phoxininae</taxon>
        <taxon>Phoxinus</taxon>
    </lineage>
</organism>
<evidence type="ECO:0000313" key="3">
    <source>
        <dbReference type="Proteomes" id="UP001364617"/>
    </source>
</evidence>
<sequence length="123" mass="13331">MKMAKLMCHDVQTADRFYVTNLSTKQDVEHRRLFEAALQGEDISTAGVKRLRPGRKTDEPRKRVKASEEASGDTSGSPEMSPETSQDEEGLSEGDAPGQSGEGSGTSSHEDPPVPSPKTPQLF</sequence>
<dbReference type="EMBL" id="JAYKXH010000004">
    <property type="protein sequence ID" value="KAK7172406.1"/>
    <property type="molecule type" value="Genomic_DNA"/>
</dbReference>
<comment type="caution">
    <text evidence="2">The sequence shown here is derived from an EMBL/GenBank/DDBJ whole genome shotgun (WGS) entry which is preliminary data.</text>
</comment>
<feature type="compositionally biased region" description="Pro residues" evidence="1">
    <location>
        <begin position="113"/>
        <end position="123"/>
    </location>
</feature>
<dbReference type="Proteomes" id="UP001364617">
    <property type="component" value="Unassembled WGS sequence"/>
</dbReference>
<feature type="compositionally biased region" description="Polar residues" evidence="1">
    <location>
        <begin position="72"/>
        <end position="84"/>
    </location>
</feature>
<evidence type="ECO:0000256" key="1">
    <source>
        <dbReference type="SAM" id="MobiDB-lite"/>
    </source>
</evidence>
<dbReference type="AlphaFoldDB" id="A0AAN9DFY1"/>
<accession>A0AAN9DFY1</accession>
<name>A0AAN9DFY1_9TELE</name>